<evidence type="ECO:0000259" key="4">
    <source>
        <dbReference type="Pfam" id="PF01575"/>
    </source>
</evidence>
<accession>A0ABV7TGH0</accession>
<dbReference type="Proteomes" id="UP001595629">
    <property type="component" value="Unassembled WGS sequence"/>
</dbReference>
<proteinExistence type="predicted"/>
<dbReference type="InterPro" id="IPR002505">
    <property type="entry name" value="PTA_PTB"/>
</dbReference>
<dbReference type="CDD" id="cd03449">
    <property type="entry name" value="R_hydratase"/>
    <property type="match status" value="1"/>
</dbReference>
<dbReference type="SUPFAM" id="SSF54637">
    <property type="entry name" value="Thioesterase/thiol ester dehydrase-isomerase"/>
    <property type="match status" value="1"/>
</dbReference>
<feature type="domain" description="MaoC-like" evidence="4">
    <location>
        <begin position="18"/>
        <end position="113"/>
    </location>
</feature>
<evidence type="ECO:0000256" key="1">
    <source>
        <dbReference type="ARBA" id="ARBA00022679"/>
    </source>
</evidence>
<evidence type="ECO:0000259" key="3">
    <source>
        <dbReference type="Pfam" id="PF01515"/>
    </source>
</evidence>
<name>A0ABV7TGH0_9RHOB</name>
<keyword evidence="1" id="KW-0808">Transferase</keyword>
<comment type="caution">
    <text evidence="5">The sequence shown here is derived from an EMBL/GenBank/DDBJ whole genome shotgun (WGS) entry which is preliminary data.</text>
</comment>
<gene>
    <name evidence="5" type="ORF">ACFORG_09470</name>
</gene>
<reference evidence="6" key="1">
    <citation type="journal article" date="2019" name="Int. J. Syst. Evol. Microbiol.">
        <title>The Global Catalogue of Microorganisms (GCM) 10K type strain sequencing project: providing services to taxonomists for standard genome sequencing and annotation.</title>
        <authorList>
            <consortium name="The Broad Institute Genomics Platform"/>
            <consortium name="The Broad Institute Genome Sequencing Center for Infectious Disease"/>
            <person name="Wu L."/>
            <person name="Ma J."/>
        </authorList>
    </citation>
    <scope>NUCLEOTIDE SEQUENCE [LARGE SCALE GENOMIC DNA]</scope>
    <source>
        <strain evidence="6">KCTC 42911</strain>
    </source>
</reference>
<keyword evidence="2" id="KW-0012">Acyltransferase</keyword>
<dbReference type="Gene3D" id="3.10.129.10">
    <property type="entry name" value="Hotdog Thioesterase"/>
    <property type="match status" value="1"/>
</dbReference>
<dbReference type="InterPro" id="IPR050500">
    <property type="entry name" value="Phos_Acetyltrans/Butyryltrans"/>
</dbReference>
<evidence type="ECO:0000313" key="5">
    <source>
        <dbReference type="EMBL" id="MFC3613985.1"/>
    </source>
</evidence>
<dbReference type="PANTHER" id="PTHR43356">
    <property type="entry name" value="PHOSPHATE ACETYLTRANSFERASE"/>
    <property type="match status" value="1"/>
</dbReference>
<dbReference type="NCBIfam" id="NF006045">
    <property type="entry name" value="PRK08190.1"/>
    <property type="match status" value="1"/>
</dbReference>
<dbReference type="InterPro" id="IPR029069">
    <property type="entry name" value="HotDog_dom_sf"/>
</dbReference>
<sequence length="469" mass="49769">MQYIENRTLDEIRPGDSAELTRTLTTEDIDLFAAMSGDVNPAHVDPDYARDDVFHKVVAHGMWGGALISNLLGTELPGPGTIYKTQSLEFLRPVGVGDTVTVRVTVREKDEERSEVILDCECSTDAGQVITGEARVIAPREKVRRPRAALPEIRMHRAGAGYEALIERTAALDPIRTAVVHPCDATSLEGAFAARDRGLIEPILVGPPARIAEAAEEAGLQLSGVEIVAVPHSHAAAERAVEMVREGAAEALMKGALHTDEVMAAVVDARTGLRTERRMSHIFVMDVPSYPKPLLITDAAINIFPDLETKADIVRNAVGLCHALGIDRPKVAILSAVETVNHKIPSTVEAAALCKMADRGQIKGGDLDGPLAFDNAISIAAAETKGIDGPVAGQADVLVAPDLEAGNMIAKQLSYLAGADSSGIVLGARVPIMLTSRADGIMSRVASAALAQLYVRHRDNAAPGTLKKT</sequence>
<protein>
    <submittedName>
        <fullName evidence="5">Bifunctional enoyl-CoA hydratase/phosphate acetyltransferase</fullName>
    </submittedName>
</protein>
<dbReference type="RefSeq" id="WP_386735179.1">
    <property type="nucleotide sequence ID" value="NZ_JBHRXI010000010.1"/>
</dbReference>
<dbReference type="Pfam" id="PF01575">
    <property type="entry name" value="MaoC_dehydratas"/>
    <property type="match status" value="1"/>
</dbReference>
<evidence type="ECO:0000313" key="6">
    <source>
        <dbReference type="Proteomes" id="UP001595629"/>
    </source>
</evidence>
<keyword evidence="6" id="KW-1185">Reference proteome</keyword>
<dbReference type="EMBL" id="JBHRXI010000010">
    <property type="protein sequence ID" value="MFC3613985.1"/>
    <property type="molecule type" value="Genomic_DNA"/>
</dbReference>
<dbReference type="Gene3D" id="3.40.718.10">
    <property type="entry name" value="Isopropylmalate Dehydrogenase"/>
    <property type="match status" value="1"/>
</dbReference>
<dbReference type="NCBIfam" id="NF008852">
    <property type="entry name" value="PRK11890.1"/>
    <property type="match status" value="1"/>
</dbReference>
<dbReference type="PANTHER" id="PTHR43356:SF2">
    <property type="entry name" value="PHOSPHATE ACETYLTRANSFERASE"/>
    <property type="match status" value="1"/>
</dbReference>
<evidence type="ECO:0000256" key="2">
    <source>
        <dbReference type="ARBA" id="ARBA00023315"/>
    </source>
</evidence>
<dbReference type="Pfam" id="PF01515">
    <property type="entry name" value="PTA_PTB"/>
    <property type="match status" value="1"/>
</dbReference>
<dbReference type="SUPFAM" id="SSF53659">
    <property type="entry name" value="Isocitrate/Isopropylmalate dehydrogenase-like"/>
    <property type="match status" value="1"/>
</dbReference>
<organism evidence="5 6">
    <name type="scientific">Lutimaribacter marinistellae</name>
    <dbReference type="NCBI Taxonomy" id="1820329"/>
    <lineage>
        <taxon>Bacteria</taxon>
        <taxon>Pseudomonadati</taxon>
        <taxon>Pseudomonadota</taxon>
        <taxon>Alphaproteobacteria</taxon>
        <taxon>Rhodobacterales</taxon>
        <taxon>Roseobacteraceae</taxon>
        <taxon>Lutimaribacter</taxon>
    </lineage>
</organism>
<dbReference type="InterPro" id="IPR002539">
    <property type="entry name" value="MaoC-like_dom"/>
</dbReference>
<feature type="domain" description="Phosphate acetyl/butaryl transferase" evidence="3">
    <location>
        <begin position="238"/>
        <end position="451"/>
    </location>
</feature>